<dbReference type="FunFam" id="3.40.50.150:FF:000197">
    <property type="entry name" value="spermine synthase isoform X2"/>
    <property type="match status" value="1"/>
</dbReference>
<dbReference type="Gene3D" id="3.40.50.150">
    <property type="entry name" value="Vaccinia Virus protein VP39"/>
    <property type="match status" value="1"/>
</dbReference>
<evidence type="ECO:0000313" key="5">
    <source>
        <dbReference type="EMBL" id="KAJ7394335.1"/>
    </source>
</evidence>
<dbReference type="AlphaFoldDB" id="A0A9X0DBZ1"/>
<dbReference type="PROSITE" id="PS01330">
    <property type="entry name" value="PABS_1"/>
    <property type="match status" value="1"/>
</dbReference>
<keyword evidence="6" id="KW-1185">Reference proteome</keyword>
<reference evidence="5" key="1">
    <citation type="submission" date="2023-01" db="EMBL/GenBank/DDBJ databases">
        <title>Genome assembly of the deep-sea coral Lophelia pertusa.</title>
        <authorList>
            <person name="Herrera S."/>
            <person name="Cordes E."/>
        </authorList>
    </citation>
    <scope>NUCLEOTIDE SEQUENCE</scope>
    <source>
        <strain evidence="5">USNM1676648</strain>
        <tissue evidence="5">Polyp</tissue>
    </source>
</reference>
<dbReference type="PROSITE" id="PS51006">
    <property type="entry name" value="PABS_2"/>
    <property type="match status" value="1"/>
</dbReference>
<dbReference type="PANTHER" id="PTHR46315:SF1">
    <property type="entry name" value="SPERMINE SYNTHASE"/>
    <property type="match status" value="1"/>
</dbReference>
<dbReference type="Gene3D" id="2.30.140.10">
    <property type="entry name" value="Spermidine synthase, tetramerisation domain"/>
    <property type="match status" value="1"/>
</dbReference>
<dbReference type="InterPro" id="IPR037163">
    <property type="entry name" value="Spermidine_synt_N_sf"/>
</dbReference>
<protein>
    <recommendedName>
        <fullName evidence="4">PABS domain-containing protein</fullName>
    </recommendedName>
</protein>
<dbReference type="SUPFAM" id="SSF53335">
    <property type="entry name" value="S-adenosyl-L-methionine-dependent methyltransferases"/>
    <property type="match status" value="1"/>
</dbReference>
<dbReference type="Proteomes" id="UP001163046">
    <property type="component" value="Unassembled WGS sequence"/>
</dbReference>
<organism evidence="5 6">
    <name type="scientific">Desmophyllum pertusum</name>
    <dbReference type="NCBI Taxonomy" id="174260"/>
    <lineage>
        <taxon>Eukaryota</taxon>
        <taxon>Metazoa</taxon>
        <taxon>Cnidaria</taxon>
        <taxon>Anthozoa</taxon>
        <taxon>Hexacorallia</taxon>
        <taxon>Scleractinia</taxon>
        <taxon>Caryophylliina</taxon>
        <taxon>Caryophylliidae</taxon>
        <taxon>Desmophyllum</taxon>
    </lineage>
</organism>
<evidence type="ECO:0000259" key="4">
    <source>
        <dbReference type="PROSITE" id="PS51006"/>
    </source>
</evidence>
<dbReference type="PANTHER" id="PTHR46315">
    <property type="entry name" value="SPERMINE SYNTHASE"/>
    <property type="match status" value="1"/>
</dbReference>
<gene>
    <name evidence="5" type="ORF">OS493_000139</name>
</gene>
<evidence type="ECO:0000256" key="2">
    <source>
        <dbReference type="ARBA" id="ARBA00022679"/>
    </source>
</evidence>
<feature type="domain" description="PABS" evidence="4">
    <location>
        <begin position="126"/>
        <end position="365"/>
    </location>
</feature>
<dbReference type="GO" id="GO:0016768">
    <property type="term" value="F:spermine synthase activity"/>
    <property type="evidence" value="ECO:0007669"/>
    <property type="project" value="InterPro"/>
</dbReference>
<evidence type="ECO:0000256" key="3">
    <source>
        <dbReference type="PROSITE-ProRule" id="PRU00354"/>
    </source>
</evidence>
<dbReference type="InterPro" id="IPR035246">
    <property type="entry name" value="Spermidine_synt_N"/>
</dbReference>
<keyword evidence="2 3" id="KW-0808">Transferase</keyword>
<dbReference type="InterPro" id="IPR029063">
    <property type="entry name" value="SAM-dependent_MTases_sf"/>
</dbReference>
<evidence type="ECO:0000313" key="6">
    <source>
        <dbReference type="Proteomes" id="UP001163046"/>
    </source>
</evidence>
<dbReference type="Pfam" id="PF01564">
    <property type="entry name" value="Spermine_synth"/>
    <property type="match status" value="1"/>
</dbReference>
<dbReference type="InterPro" id="IPR015576">
    <property type="entry name" value="Spermine_synthase_animal"/>
</dbReference>
<evidence type="ECO:0000256" key="1">
    <source>
        <dbReference type="ARBA" id="ARBA00007867"/>
    </source>
</evidence>
<sequence length="372" mass="42296">MAVKHSVFDFQAPEKDLRNDDLLRNQLFEILRKYHTRGPVVSTELEDGKSCLYIFVGKDGGHWTLRSFPTGLVTLDVMQCGKEESGEELSVNKDQLKCLAKEMCNALLPVKSLHLPPINRGADINTYYPTLDDLLIQYDFDRLVYETNSPHQNIKVLHSMQFGNVLILDNDINLAESDIIYTKTITGSGREDFKDKTILILGGGDGGILNELLQFSPKFVTMVDIDVDVINCAIKYLRGICGDALDNLSGEHHKVHVDDCVKHLQQYITEGRTFDYVINDLTAIPVTKEPRGSLWEFLRLILDLSMKVLSPSGKYFTQGNSHNKPDALLMYEQQLAKLSCPVQYRKEGVFVPSYHEKWVFYEIWKTDQSPNS</sequence>
<feature type="active site" description="Proton acceptor" evidence="3">
    <location>
        <position position="280"/>
    </location>
</feature>
<comment type="similarity">
    <text evidence="1">Belongs to the spermidine/spermine synthase family.</text>
</comment>
<keyword evidence="3" id="KW-0620">Polyamine biosynthesis</keyword>
<dbReference type="EMBL" id="MU825396">
    <property type="protein sequence ID" value="KAJ7394335.1"/>
    <property type="molecule type" value="Genomic_DNA"/>
</dbReference>
<name>A0A9X0DBZ1_9CNID</name>
<dbReference type="InterPro" id="IPR030373">
    <property type="entry name" value="PABS_CS"/>
</dbReference>
<dbReference type="GO" id="GO:0006597">
    <property type="term" value="P:spermine biosynthetic process"/>
    <property type="evidence" value="ECO:0007669"/>
    <property type="project" value="InterPro"/>
</dbReference>
<comment type="caution">
    <text evidence="5">The sequence shown here is derived from an EMBL/GenBank/DDBJ whole genome shotgun (WGS) entry which is preliminary data.</text>
</comment>
<dbReference type="Pfam" id="PF17284">
    <property type="entry name" value="Spermine_synt_N"/>
    <property type="match status" value="1"/>
</dbReference>
<dbReference type="InterPro" id="IPR030374">
    <property type="entry name" value="PABS"/>
</dbReference>
<proteinExistence type="inferred from homology"/>
<accession>A0A9X0DBZ1</accession>
<dbReference type="OrthoDB" id="5953636at2759"/>